<dbReference type="CDD" id="cd02440">
    <property type="entry name" value="AdoMet_MTases"/>
    <property type="match status" value="1"/>
</dbReference>
<dbReference type="PANTHER" id="PTHR18895:SF74">
    <property type="entry name" value="MTRF1L RELEASE FACTOR GLUTAMINE METHYLTRANSFERASE"/>
    <property type="match status" value="1"/>
</dbReference>
<dbReference type="HAMAP" id="MF_02126">
    <property type="entry name" value="RF_methyltr_PrmC"/>
    <property type="match status" value="1"/>
</dbReference>
<comment type="function">
    <text evidence="5">Methylates the class 1 translation termination release factors RF1/PrfA and RF2/PrfB on the glutamine residue of the universally conserved GGQ motif.</text>
</comment>
<gene>
    <name evidence="5 9" type="primary">prmC</name>
    <name evidence="9" type="ORF">IDF66_14650</name>
</gene>
<dbReference type="SUPFAM" id="SSF53335">
    <property type="entry name" value="S-adenosyl-L-methionine-dependent methyltransferases"/>
    <property type="match status" value="1"/>
</dbReference>
<organism evidence="9 10">
    <name type="scientific">Gordonia hankookensis</name>
    <dbReference type="NCBI Taxonomy" id="589403"/>
    <lineage>
        <taxon>Bacteria</taxon>
        <taxon>Bacillati</taxon>
        <taxon>Actinomycetota</taxon>
        <taxon>Actinomycetes</taxon>
        <taxon>Mycobacteriales</taxon>
        <taxon>Gordoniaceae</taxon>
        <taxon>Gordonia</taxon>
    </lineage>
</organism>
<evidence type="ECO:0000259" key="8">
    <source>
        <dbReference type="Pfam" id="PF17827"/>
    </source>
</evidence>
<evidence type="ECO:0000256" key="6">
    <source>
        <dbReference type="SAM" id="MobiDB-lite"/>
    </source>
</evidence>
<keyword evidence="3 5" id="KW-0949">S-adenosyl-L-methionine</keyword>
<comment type="caution">
    <text evidence="9">The sequence shown here is derived from an EMBL/GenBank/DDBJ whole genome shotgun (WGS) entry which is preliminary data.</text>
</comment>
<feature type="compositionally biased region" description="Basic and acidic residues" evidence="6">
    <location>
        <begin position="7"/>
        <end position="20"/>
    </location>
</feature>
<dbReference type="Gene3D" id="3.40.50.150">
    <property type="entry name" value="Vaccinia Virus protein VP39"/>
    <property type="match status" value="1"/>
</dbReference>
<dbReference type="InterPro" id="IPR029063">
    <property type="entry name" value="SAM-dependent_MTases_sf"/>
</dbReference>
<accession>A0ABR7WG15</accession>
<dbReference type="InterPro" id="IPR007848">
    <property type="entry name" value="Small_mtfrase_dom"/>
</dbReference>
<evidence type="ECO:0000256" key="5">
    <source>
        <dbReference type="HAMAP-Rule" id="MF_02126"/>
    </source>
</evidence>
<feature type="domain" description="Methyltransferase small" evidence="7">
    <location>
        <begin position="127"/>
        <end position="215"/>
    </location>
</feature>
<dbReference type="InterPro" id="IPR019874">
    <property type="entry name" value="RF_methyltr_PrmC"/>
</dbReference>
<protein>
    <recommendedName>
        <fullName evidence="5">Release factor glutamine methyltransferase</fullName>
        <shortName evidence="5">RF MTase</shortName>
        <ecNumber evidence="5">2.1.1.297</ecNumber>
    </recommendedName>
    <alternativeName>
        <fullName evidence="5">N5-glutamine methyltransferase PrmC</fullName>
    </alternativeName>
    <alternativeName>
        <fullName evidence="5">Protein-(glutamine-N5) MTase PrmC</fullName>
    </alternativeName>
    <alternativeName>
        <fullName evidence="5">Protein-glutamine N-methyltransferase PrmC</fullName>
    </alternativeName>
</protein>
<evidence type="ECO:0000259" key="7">
    <source>
        <dbReference type="Pfam" id="PF05175"/>
    </source>
</evidence>
<feature type="binding site" evidence="5">
    <location>
        <begin position="207"/>
        <end position="210"/>
    </location>
    <ligand>
        <name>substrate</name>
    </ligand>
</feature>
<feature type="binding site" evidence="5">
    <location>
        <position position="155"/>
    </location>
    <ligand>
        <name>S-adenosyl-L-methionine</name>
        <dbReference type="ChEBI" id="CHEBI:59789"/>
    </ligand>
</feature>
<proteinExistence type="inferred from homology"/>
<dbReference type="NCBIfam" id="TIGR03534">
    <property type="entry name" value="RF_mod_PrmC"/>
    <property type="match status" value="1"/>
</dbReference>
<dbReference type="EC" id="2.1.1.297" evidence="5"/>
<feature type="binding site" evidence="5">
    <location>
        <position position="207"/>
    </location>
    <ligand>
        <name>S-adenosyl-L-methionine</name>
        <dbReference type="ChEBI" id="CHEBI:59789"/>
    </ligand>
</feature>
<keyword evidence="2 5" id="KW-0808">Transferase</keyword>
<keyword evidence="1 5" id="KW-0489">Methyltransferase</keyword>
<dbReference type="RefSeq" id="WP_190267523.1">
    <property type="nucleotide sequence ID" value="NZ_BAABAD010000001.1"/>
</dbReference>
<sequence length="299" mass="31657">MTEEPSDTAHREVPARVDSELSRAERTLRDAGIDSARGDAEWLLAAVLEIDRGRLLIVDGLDQETRDRFRGLVDRRARRIPLQHIVGTTSFGPAELAVGPGVFVPRPETEFLAEWAVGIADGAGIVTVVDLCSGSGALAIAVATMLPNARVWAVERSPEALEWLRRNVASAPPQVRDRIAVVAADVTDAAQMHAMLPAGSVDVVVANPPYVPQAARVAPEVAHDPADAVFGGADGMSVITPMMPIVAELLRPGGVVGVEHDDTTSAAVLDVVGAVGAFDDVRARDDLAGRPRFVTARRV</sequence>
<evidence type="ECO:0000256" key="4">
    <source>
        <dbReference type="ARBA" id="ARBA00048391"/>
    </source>
</evidence>
<evidence type="ECO:0000313" key="9">
    <source>
        <dbReference type="EMBL" id="MBD1320822.1"/>
    </source>
</evidence>
<dbReference type="PROSITE" id="PS00092">
    <property type="entry name" value="N6_MTASE"/>
    <property type="match status" value="1"/>
</dbReference>
<dbReference type="InterPro" id="IPR004556">
    <property type="entry name" value="HemK-like"/>
</dbReference>
<dbReference type="InterPro" id="IPR002052">
    <property type="entry name" value="DNA_methylase_N6_adenine_CS"/>
</dbReference>
<reference evidence="9 10" key="1">
    <citation type="submission" date="2020-09" db="EMBL/GenBank/DDBJ databases">
        <title>Novel species in genus Gordonia.</title>
        <authorList>
            <person name="Zhang G."/>
        </authorList>
    </citation>
    <scope>NUCLEOTIDE SEQUENCE [LARGE SCALE GENOMIC DNA]</scope>
    <source>
        <strain evidence="9 10">ON-33</strain>
    </source>
</reference>
<dbReference type="EMBL" id="JACWMS010000003">
    <property type="protein sequence ID" value="MBD1320822.1"/>
    <property type="molecule type" value="Genomic_DNA"/>
</dbReference>
<evidence type="ECO:0000256" key="2">
    <source>
        <dbReference type="ARBA" id="ARBA00022679"/>
    </source>
</evidence>
<evidence type="ECO:0000256" key="3">
    <source>
        <dbReference type="ARBA" id="ARBA00022691"/>
    </source>
</evidence>
<dbReference type="Pfam" id="PF17827">
    <property type="entry name" value="PrmC_N"/>
    <property type="match status" value="1"/>
</dbReference>
<comment type="catalytic activity">
    <reaction evidence="4 5">
        <text>L-glutaminyl-[peptide chain release factor] + S-adenosyl-L-methionine = N(5)-methyl-L-glutaminyl-[peptide chain release factor] + S-adenosyl-L-homocysteine + H(+)</text>
        <dbReference type="Rhea" id="RHEA:42896"/>
        <dbReference type="Rhea" id="RHEA-COMP:10271"/>
        <dbReference type="Rhea" id="RHEA-COMP:10272"/>
        <dbReference type="ChEBI" id="CHEBI:15378"/>
        <dbReference type="ChEBI" id="CHEBI:30011"/>
        <dbReference type="ChEBI" id="CHEBI:57856"/>
        <dbReference type="ChEBI" id="CHEBI:59789"/>
        <dbReference type="ChEBI" id="CHEBI:61891"/>
        <dbReference type="EC" id="2.1.1.297"/>
    </reaction>
</comment>
<feature type="region of interest" description="Disordered" evidence="6">
    <location>
        <begin position="1"/>
        <end position="20"/>
    </location>
</feature>
<evidence type="ECO:0000313" key="10">
    <source>
        <dbReference type="Proteomes" id="UP000602395"/>
    </source>
</evidence>
<dbReference type="NCBIfam" id="TIGR00536">
    <property type="entry name" value="hemK_fam"/>
    <property type="match status" value="1"/>
</dbReference>
<comment type="similarity">
    <text evidence="5">Belongs to the protein N5-glutamine methyltransferase family. PrmC subfamily.</text>
</comment>
<dbReference type="InterPro" id="IPR040758">
    <property type="entry name" value="PrmC_N"/>
</dbReference>
<dbReference type="InterPro" id="IPR050320">
    <property type="entry name" value="N5-glutamine_MTase"/>
</dbReference>
<dbReference type="GO" id="GO:0102559">
    <property type="term" value="F:peptide chain release factor N(5)-glutamine methyltransferase activity"/>
    <property type="evidence" value="ECO:0007669"/>
    <property type="project" value="UniProtKB-EC"/>
</dbReference>
<dbReference type="Pfam" id="PF05175">
    <property type="entry name" value="MTS"/>
    <property type="match status" value="1"/>
</dbReference>
<dbReference type="PANTHER" id="PTHR18895">
    <property type="entry name" value="HEMK METHYLTRANSFERASE"/>
    <property type="match status" value="1"/>
</dbReference>
<dbReference type="Gene3D" id="1.10.8.10">
    <property type="entry name" value="DNA helicase RuvA subunit, C-terminal domain"/>
    <property type="match status" value="1"/>
</dbReference>
<comment type="caution">
    <text evidence="5">Lacks conserved residue(s) required for the propagation of feature annotation.</text>
</comment>
<name>A0ABR7WG15_9ACTN</name>
<dbReference type="Proteomes" id="UP000602395">
    <property type="component" value="Unassembled WGS sequence"/>
</dbReference>
<dbReference type="GO" id="GO:0032259">
    <property type="term" value="P:methylation"/>
    <property type="evidence" value="ECO:0007669"/>
    <property type="project" value="UniProtKB-KW"/>
</dbReference>
<feature type="domain" description="Release factor glutamine methyltransferase N-terminal" evidence="8">
    <location>
        <begin position="21"/>
        <end position="87"/>
    </location>
</feature>
<keyword evidence="10" id="KW-1185">Reference proteome</keyword>
<evidence type="ECO:0000256" key="1">
    <source>
        <dbReference type="ARBA" id="ARBA00022603"/>
    </source>
</evidence>